<dbReference type="CDD" id="cd13553">
    <property type="entry name" value="PBP2_NrtA_CpmA_like"/>
    <property type="match status" value="1"/>
</dbReference>
<evidence type="ECO:0000256" key="5">
    <source>
        <dbReference type="ARBA" id="ARBA00023136"/>
    </source>
</evidence>
<dbReference type="STRING" id="1035195.HMPREF9997_01744"/>
<comment type="subcellular location">
    <subcellularLocation>
        <location evidence="1">Cell inner membrane</location>
    </subcellularLocation>
</comment>
<evidence type="ECO:0000256" key="2">
    <source>
        <dbReference type="ARBA" id="ARBA00022448"/>
    </source>
</evidence>
<dbReference type="AlphaFoldDB" id="L1ME37"/>
<dbReference type="SUPFAM" id="SSF53850">
    <property type="entry name" value="Periplasmic binding protein-like II"/>
    <property type="match status" value="1"/>
</dbReference>
<dbReference type="PANTHER" id="PTHR30024">
    <property type="entry name" value="ALIPHATIC SULFONATES-BINDING PROTEIN-RELATED"/>
    <property type="match status" value="1"/>
</dbReference>
<dbReference type="OrthoDB" id="9789215at2"/>
<dbReference type="EMBL" id="AMEM01000023">
    <property type="protein sequence ID" value="EKX89502.1"/>
    <property type="molecule type" value="Genomic_DNA"/>
</dbReference>
<keyword evidence="4" id="KW-0997">Cell inner membrane</keyword>
<feature type="chain" id="PRO_5039109060" evidence="7">
    <location>
        <begin position="33"/>
        <end position="393"/>
    </location>
</feature>
<evidence type="ECO:0000313" key="9">
    <source>
        <dbReference type="Proteomes" id="UP000010445"/>
    </source>
</evidence>
<dbReference type="InterPro" id="IPR006311">
    <property type="entry name" value="TAT_signal"/>
</dbReference>
<dbReference type="PANTHER" id="PTHR30024:SF43">
    <property type="entry name" value="BLL4572 PROTEIN"/>
    <property type="match status" value="1"/>
</dbReference>
<dbReference type="HOGENOM" id="CLU_037398_3_1_11"/>
<keyword evidence="5" id="KW-0472">Membrane</keyword>
<gene>
    <name evidence="8" type="ORF">HMPREF9997_01744</name>
</gene>
<dbReference type="PROSITE" id="PS51318">
    <property type="entry name" value="TAT"/>
    <property type="match status" value="1"/>
</dbReference>
<evidence type="ECO:0000256" key="6">
    <source>
        <dbReference type="ARBA" id="ARBA00024031"/>
    </source>
</evidence>
<sequence>MTPNHPHPPLTRRAFLRASAAAVAGVSLAGMASSCGSTSPTIDGPDSVLDVTIGYVPIACAAPLVLASAQKLFDQHGVNVVLRKYAGWADLWSAYSTGELNVAHMLAPMPLAINAGAANGQRPTEVAFTQNTNGQAITLAEKHVGRAQSAKDFAGMVIGIPFEFSVHALLLRDFLVAGGVDPVRDLELRLLRPADMIAQLQVGGIDGFIGPEPFNQRAVATGAGRIFTLTKELWAGHPCCSIAMSKEWRTAHPEKARRITAALTQASQMANDPAQKDQVAEILSREKYLNQKRELFLPTLAGTYQNWEGEEKTDHERISFGDPTNPTAIIWMATQLARWNLGGDTLTMDDPTLIHLADSVLPDDVPRGGDPVTINGRVFDAHTPTAGYEVYTR</sequence>
<dbReference type="eggNOG" id="COG0715">
    <property type="taxonomic scope" value="Bacteria"/>
</dbReference>
<feature type="signal peptide" evidence="7">
    <location>
        <begin position="1"/>
        <end position="32"/>
    </location>
</feature>
<comment type="caution">
    <text evidence="8">The sequence shown here is derived from an EMBL/GenBank/DDBJ whole genome shotgun (WGS) entry which is preliminary data.</text>
</comment>
<evidence type="ECO:0000313" key="8">
    <source>
        <dbReference type="EMBL" id="EKX89502.1"/>
    </source>
</evidence>
<reference evidence="8 9" key="1">
    <citation type="submission" date="2012-05" db="EMBL/GenBank/DDBJ databases">
        <authorList>
            <person name="Weinstock G."/>
            <person name="Sodergren E."/>
            <person name="Lobos E.A."/>
            <person name="Fulton L."/>
            <person name="Fulton R."/>
            <person name="Courtney L."/>
            <person name="Fronick C."/>
            <person name="O'Laughlin M."/>
            <person name="Godfrey J."/>
            <person name="Wilson R.M."/>
            <person name="Miner T."/>
            <person name="Farmer C."/>
            <person name="Delehaunty K."/>
            <person name="Cordes M."/>
            <person name="Minx P."/>
            <person name="Tomlinson C."/>
            <person name="Chen J."/>
            <person name="Wollam A."/>
            <person name="Pepin K.H."/>
            <person name="Bhonagiri V."/>
            <person name="Zhang X."/>
            <person name="Suruliraj S."/>
            <person name="Warren W."/>
            <person name="Mitreva M."/>
            <person name="Mardis E.R."/>
            <person name="Wilson R.K."/>
        </authorList>
    </citation>
    <scope>NUCLEOTIDE SEQUENCE [LARGE SCALE GENOMIC DNA]</scope>
    <source>
        <strain evidence="8 9">F0235</strain>
    </source>
</reference>
<protein>
    <submittedName>
        <fullName evidence="8">Tat pathway signal sequence domain protein</fullName>
    </submittedName>
</protein>
<evidence type="ECO:0000256" key="3">
    <source>
        <dbReference type="ARBA" id="ARBA00022475"/>
    </source>
</evidence>
<dbReference type="Proteomes" id="UP000010445">
    <property type="component" value="Unassembled WGS sequence"/>
</dbReference>
<organism evidence="8 9">
    <name type="scientific">Corynebacterium durum F0235</name>
    <dbReference type="NCBI Taxonomy" id="1035195"/>
    <lineage>
        <taxon>Bacteria</taxon>
        <taxon>Bacillati</taxon>
        <taxon>Actinomycetota</taxon>
        <taxon>Actinomycetes</taxon>
        <taxon>Mycobacteriales</taxon>
        <taxon>Corynebacteriaceae</taxon>
        <taxon>Corynebacterium</taxon>
    </lineage>
</organism>
<dbReference type="Pfam" id="PF13379">
    <property type="entry name" value="NMT1_2"/>
    <property type="match status" value="1"/>
</dbReference>
<keyword evidence="3" id="KW-1003">Cell membrane</keyword>
<dbReference type="RefSeq" id="WP_006063973.1">
    <property type="nucleotide sequence ID" value="NZ_KB290831.1"/>
</dbReference>
<keyword evidence="7" id="KW-0732">Signal</keyword>
<dbReference type="PATRIC" id="fig|1035195.3.peg.1579"/>
<proteinExistence type="inferred from homology"/>
<name>L1ME37_9CORY</name>
<dbReference type="GO" id="GO:0005886">
    <property type="term" value="C:plasma membrane"/>
    <property type="evidence" value="ECO:0007669"/>
    <property type="project" value="UniProtKB-SubCell"/>
</dbReference>
<dbReference type="Gene3D" id="3.40.190.10">
    <property type="entry name" value="Periplasmic binding protein-like II"/>
    <property type="match status" value="2"/>
</dbReference>
<evidence type="ECO:0000256" key="1">
    <source>
        <dbReference type="ARBA" id="ARBA00004533"/>
    </source>
</evidence>
<keyword evidence="9" id="KW-1185">Reference proteome</keyword>
<comment type="similarity">
    <text evidence="6">Belongs to the CmpA/NrtA family.</text>
</comment>
<evidence type="ECO:0000256" key="7">
    <source>
        <dbReference type="SAM" id="SignalP"/>
    </source>
</evidence>
<evidence type="ECO:0000256" key="4">
    <source>
        <dbReference type="ARBA" id="ARBA00022519"/>
    </source>
</evidence>
<keyword evidence="2" id="KW-0813">Transport</keyword>
<dbReference type="InterPro" id="IPR044527">
    <property type="entry name" value="NrtA/CpmA_ABC-bd_dom"/>
</dbReference>
<accession>L1ME37</accession>